<dbReference type="PANTHER" id="PTHR34980:SF2">
    <property type="entry name" value="INNER MEMBRANE PROTEIN YHAH-RELATED"/>
    <property type="match status" value="1"/>
</dbReference>
<keyword evidence="1" id="KW-0472">Membrane</keyword>
<proteinExistence type="predicted"/>
<dbReference type="Proteomes" id="UP000075418">
    <property type="component" value="Unassembled WGS sequence"/>
</dbReference>
<dbReference type="PANTHER" id="PTHR34980">
    <property type="entry name" value="INNER MEMBRANE PROTEIN-RELATED-RELATED"/>
    <property type="match status" value="1"/>
</dbReference>
<feature type="transmembrane region" description="Helical" evidence="1">
    <location>
        <begin position="24"/>
        <end position="47"/>
    </location>
</feature>
<evidence type="ECO:0000313" key="2">
    <source>
        <dbReference type="EMBL" id="KYH13411.1"/>
    </source>
</evidence>
<dbReference type="EMBL" id="LUGM01000002">
    <property type="protein sequence ID" value="KYH13411.1"/>
    <property type="molecule type" value="Genomic_DNA"/>
</dbReference>
<protein>
    <recommendedName>
        <fullName evidence="4">DUF805 domain-containing protein</fullName>
    </recommendedName>
</protein>
<keyword evidence="1" id="KW-1133">Transmembrane helix</keyword>
<dbReference type="InterPro" id="IPR008523">
    <property type="entry name" value="DUF805"/>
</dbReference>
<dbReference type="Pfam" id="PF05656">
    <property type="entry name" value="DUF805"/>
    <property type="match status" value="1"/>
</dbReference>
<evidence type="ECO:0000256" key="1">
    <source>
        <dbReference type="SAM" id="Phobius"/>
    </source>
</evidence>
<reference evidence="2 3" key="1">
    <citation type="submission" date="2016-02" db="EMBL/GenBank/DDBJ databases">
        <title>Draft genome sequence of hydrocarbon degrading Staphylococcus saprophyticus Strain CNV2, isolated from crude-oil contaminated soil from Noonmati Oil Refinery, Guwahati, Assam, India.</title>
        <authorList>
            <person name="Mukherjee A."/>
            <person name="Chettri B."/>
            <person name="Langpoklakpam J."/>
            <person name="Singh A.K."/>
            <person name="Chattopadhyay D.J."/>
        </authorList>
    </citation>
    <scope>NUCLEOTIDE SEQUENCE [LARGE SCALE GENOMIC DNA]</scope>
    <source>
        <strain evidence="2 3">CNV2</strain>
    </source>
</reference>
<evidence type="ECO:0008006" key="4">
    <source>
        <dbReference type="Google" id="ProtNLM"/>
    </source>
</evidence>
<dbReference type="GO" id="GO:0005886">
    <property type="term" value="C:plasma membrane"/>
    <property type="evidence" value="ECO:0007669"/>
    <property type="project" value="TreeGrafter"/>
</dbReference>
<dbReference type="RefSeq" id="WP_061853642.1">
    <property type="nucleotide sequence ID" value="NZ_LUGM01000002.1"/>
</dbReference>
<feature type="transmembrane region" description="Helical" evidence="1">
    <location>
        <begin position="113"/>
        <end position="133"/>
    </location>
</feature>
<keyword evidence="1" id="KW-0812">Transmembrane</keyword>
<evidence type="ECO:0000313" key="3">
    <source>
        <dbReference type="Proteomes" id="UP000075418"/>
    </source>
</evidence>
<dbReference type="AlphaFoldDB" id="A0A151A1W7"/>
<feature type="transmembrane region" description="Helical" evidence="1">
    <location>
        <begin position="53"/>
        <end position="76"/>
    </location>
</feature>
<sequence>MVNAYKGFWKRYVDFTNKSNRQEFWIPVLTHIIIIFVVAIIGMAAFIAGSFVVGAILSALVGIFVLANIIPMIAITMRRFYDAGRKRMTALILIILSLVLDVSFDIVQVNGVAIFLNVVTFICTIILVVIALLPSKHVAENELKWL</sequence>
<feature type="transmembrane region" description="Helical" evidence="1">
    <location>
        <begin position="88"/>
        <end position="107"/>
    </location>
</feature>
<accession>A0A151A1W7</accession>
<gene>
    <name evidence="2" type="ORF">A0131_01115</name>
</gene>
<comment type="caution">
    <text evidence="2">The sequence shown here is derived from an EMBL/GenBank/DDBJ whole genome shotgun (WGS) entry which is preliminary data.</text>
</comment>
<name>A0A151A1W7_9STAP</name>
<organism evidence="2 3">
    <name type="scientific">Staphylococcus kloosii</name>
    <dbReference type="NCBI Taxonomy" id="29384"/>
    <lineage>
        <taxon>Bacteria</taxon>
        <taxon>Bacillati</taxon>
        <taxon>Bacillota</taxon>
        <taxon>Bacilli</taxon>
        <taxon>Bacillales</taxon>
        <taxon>Staphylococcaceae</taxon>
        <taxon>Staphylococcus</taxon>
    </lineage>
</organism>